<keyword evidence="2" id="KW-1015">Disulfide bond</keyword>
<dbReference type="InterPro" id="IPR020008">
    <property type="entry name" value="GlyGly_CTERM"/>
</dbReference>
<dbReference type="AlphaFoldDB" id="E8LRT8"/>
<reference evidence="6 7" key="1">
    <citation type="journal article" date="2012" name="Int. J. Syst. Evol. Microbiol.">
        <title>Vibrio caribbeanicus sp. nov., isolated from the marine sponge Scleritoderma cyanea.</title>
        <authorList>
            <person name="Hoffmann M."/>
            <person name="Monday S.R."/>
            <person name="Allard M.W."/>
            <person name="Strain E.A."/>
            <person name="Whittaker P."/>
            <person name="Naum M."/>
            <person name="McCarthy P.J."/>
            <person name="Lopez J.V."/>
            <person name="Fischer M."/>
            <person name="Brown E.W."/>
        </authorList>
    </citation>
    <scope>NUCLEOTIDE SEQUENCE [LARGE SCALE GENOMIC DNA]</scope>
    <source>
        <strain evidence="6 7">LMG 20546</strain>
    </source>
</reference>
<dbReference type="PANTHER" id="PTHR24276:SF98">
    <property type="entry name" value="FI18310P1-RELATED"/>
    <property type="match status" value="1"/>
</dbReference>
<evidence type="ECO:0000256" key="4">
    <source>
        <dbReference type="SAM" id="SignalP"/>
    </source>
</evidence>
<dbReference type="eggNOG" id="COG5640">
    <property type="taxonomic scope" value="Bacteria"/>
</dbReference>
<accession>E8LRT8</accession>
<feature type="chain" id="PRO_5003224267" evidence="4">
    <location>
        <begin position="20"/>
        <end position="332"/>
    </location>
</feature>
<dbReference type="PROSITE" id="PS00135">
    <property type="entry name" value="TRYPSIN_SER"/>
    <property type="match status" value="1"/>
</dbReference>
<dbReference type="SUPFAM" id="SSF50494">
    <property type="entry name" value="Trypsin-like serine proteases"/>
    <property type="match status" value="1"/>
</dbReference>
<dbReference type="PROSITE" id="PS00134">
    <property type="entry name" value="TRYPSIN_HIS"/>
    <property type="match status" value="1"/>
</dbReference>
<keyword evidence="3 6" id="KW-0645">Protease</keyword>
<dbReference type="PROSITE" id="PS50240">
    <property type="entry name" value="TRYPSIN_DOM"/>
    <property type="match status" value="1"/>
</dbReference>
<dbReference type="InterPro" id="IPR001314">
    <property type="entry name" value="Peptidase_S1A"/>
</dbReference>
<keyword evidence="3" id="KW-0378">Hydrolase</keyword>
<dbReference type="PANTHER" id="PTHR24276">
    <property type="entry name" value="POLYSERASE-RELATED"/>
    <property type="match status" value="1"/>
</dbReference>
<dbReference type="OrthoDB" id="9813836at2"/>
<name>E8LRT8_9VIBR</name>
<proteinExistence type="inferred from homology"/>
<dbReference type="RefSeq" id="WP_006878518.1">
    <property type="nucleotide sequence ID" value="NZ_AEVS01000035.1"/>
</dbReference>
<dbReference type="PRINTS" id="PR00722">
    <property type="entry name" value="CHYMOTRYPSIN"/>
</dbReference>
<dbReference type="CDD" id="cd00190">
    <property type="entry name" value="Tryp_SPc"/>
    <property type="match status" value="1"/>
</dbReference>
<dbReference type="SMART" id="SM00020">
    <property type="entry name" value="Tryp_SPc"/>
    <property type="match status" value="1"/>
</dbReference>
<dbReference type="GO" id="GO:0004252">
    <property type="term" value="F:serine-type endopeptidase activity"/>
    <property type="evidence" value="ECO:0007669"/>
    <property type="project" value="InterPro"/>
</dbReference>
<feature type="domain" description="Peptidase S1" evidence="5">
    <location>
        <begin position="26"/>
        <end position="276"/>
    </location>
</feature>
<dbReference type="MEROPS" id="S01.515"/>
<dbReference type="NCBIfam" id="TIGR03501">
    <property type="entry name" value="GlyGly_CTERM"/>
    <property type="match status" value="1"/>
</dbReference>
<keyword evidence="4" id="KW-0732">Signal</keyword>
<dbReference type="Proteomes" id="UP000004371">
    <property type="component" value="Unassembled WGS sequence"/>
</dbReference>
<protein>
    <submittedName>
        <fullName evidence="6">Putative SI family secreted trypsin-like serine protease</fullName>
    </submittedName>
</protein>
<dbReference type="Gene3D" id="2.40.10.10">
    <property type="entry name" value="Trypsin-like serine proteases"/>
    <property type="match status" value="1"/>
</dbReference>
<gene>
    <name evidence="6" type="ORF">VIBR0546_03800</name>
</gene>
<dbReference type="STRING" id="945543.VIBR0546_03800"/>
<keyword evidence="7" id="KW-1185">Reference proteome</keyword>
<evidence type="ECO:0000313" key="6">
    <source>
        <dbReference type="EMBL" id="EGA66691.1"/>
    </source>
</evidence>
<comment type="caution">
    <text evidence="6">The sequence shown here is derived from an EMBL/GenBank/DDBJ whole genome shotgun (WGS) entry which is preliminary data.</text>
</comment>
<evidence type="ECO:0000313" key="7">
    <source>
        <dbReference type="Proteomes" id="UP000004371"/>
    </source>
</evidence>
<dbReference type="InterPro" id="IPR018114">
    <property type="entry name" value="TRYPSIN_HIS"/>
</dbReference>
<evidence type="ECO:0000259" key="5">
    <source>
        <dbReference type="PROSITE" id="PS50240"/>
    </source>
</evidence>
<keyword evidence="3" id="KW-0720">Serine protease</keyword>
<sequence>MVRKLAVLLSSLFASSALCEDFTPYVVNGSDISATKYPSFTSLMYDRIDYDRVYGTSPYCGATLLTEYYVLTAAHCIYGSTNKQLFTSVVPQLQNESDFPYSVTQRVMVNEYYYPDNYDDDTLANDIAILKLEERITAVTDYSDLANSVDEAEYRGASSGDPFYAVGHGNTQSGRDDTNELQETQLSYVANASCNIFGVDISANLCMDGAATVDGLDNATCQGDSGGPLFWNDGVDDKQVGITSFGPLTCGDPTKAANSVFTEVSDHRAWIASVLAGGETPKVTVTDAQRTAYLSSISSSSTSGDSGGGGSIHWLGLLFLSGLAVWRRRFTF</sequence>
<comment type="similarity">
    <text evidence="1">Belongs to the peptidase S1 family.</text>
</comment>
<dbReference type="InterPro" id="IPR033116">
    <property type="entry name" value="TRYPSIN_SER"/>
</dbReference>
<organism evidence="6 7">
    <name type="scientific">Vibrio brasiliensis LMG 20546</name>
    <dbReference type="NCBI Taxonomy" id="945543"/>
    <lineage>
        <taxon>Bacteria</taxon>
        <taxon>Pseudomonadati</taxon>
        <taxon>Pseudomonadota</taxon>
        <taxon>Gammaproteobacteria</taxon>
        <taxon>Vibrionales</taxon>
        <taxon>Vibrionaceae</taxon>
        <taxon>Vibrio</taxon>
        <taxon>Vibrio oreintalis group</taxon>
    </lineage>
</organism>
<dbReference type="GO" id="GO:0006508">
    <property type="term" value="P:proteolysis"/>
    <property type="evidence" value="ECO:0007669"/>
    <property type="project" value="UniProtKB-KW"/>
</dbReference>
<dbReference type="InterPro" id="IPR043504">
    <property type="entry name" value="Peptidase_S1_PA_chymotrypsin"/>
</dbReference>
<dbReference type="Pfam" id="PF00089">
    <property type="entry name" value="Trypsin"/>
    <property type="match status" value="1"/>
</dbReference>
<evidence type="ECO:0000256" key="1">
    <source>
        <dbReference type="ARBA" id="ARBA00007664"/>
    </source>
</evidence>
<feature type="signal peptide" evidence="4">
    <location>
        <begin position="1"/>
        <end position="19"/>
    </location>
</feature>
<dbReference type="InterPro" id="IPR009003">
    <property type="entry name" value="Peptidase_S1_PA"/>
</dbReference>
<evidence type="ECO:0000256" key="3">
    <source>
        <dbReference type="RuleBase" id="RU363034"/>
    </source>
</evidence>
<dbReference type="EMBL" id="AEVS01000035">
    <property type="protein sequence ID" value="EGA66691.1"/>
    <property type="molecule type" value="Genomic_DNA"/>
</dbReference>
<evidence type="ECO:0000256" key="2">
    <source>
        <dbReference type="ARBA" id="ARBA00023157"/>
    </source>
</evidence>
<dbReference type="InterPro" id="IPR050430">
    <property type="entry name" value="Peptidase_S1"/>
</dbReference>
<dbReference type="InterPro" id="IPR001254">
    <property type="entry name" value="Trypsin_dom"/>
</dbReference>